<dbReference type="AlphaFoldDB" id="A1CL11"/>
<dbReference type="EMBL" id="DS027056">
    <property type="protein sequence ID" value="EAW09835.1"/>
    <property type="molecule type" value="Genomic_DNA"/>
</dbReference>
<feature type="compositionally biased region" description="Polar residues" evidence="1">
    <location>
        <begin position="63"/>
        <end position="77"/>
    </location>
</feature>
<keyword evidence="3" id="KW-1185">Reference proteome</keyword>
<sequence>MIRFKPSSIAISEKDLQYHLEKVLLRRQNQVVEARQHSVERSYVHENQAASISPNLVLLPNSRSSSPATELGLNSVSDVKLDHSLPRKDRQETRSPSPTSPFGNPVHCQQYSRRGSEAQFQLMNNVQENSADLQEHHDPQRAGDTGSDVVTSHPVLQHNNSSCGINGVGSPVGLQKAIGGLC</sequence>
<dbReference type="HOGENOM" id="CLU_1481625_0_0_1"/>
<organism evidence="2 3">
    <name type="scientific">Aspergillus clavatus (strain ATCC 1007 / CBS 513.65 / DSM 816 / NCTC 3887 / NRRL 1 / QM 1276 / 107)</name>
    <dbReference type="NCBI Taxonomy" id="344612"/>
    <lineage>
        <taxon>Eukaryota</taxon>
        <taxon>Fungi</taxon>
        <taxon>Dikarya</taxon>
        <taxon>Ascomycota</taxon>
        <taxon>Pezizomycotina</taxon>
        <taxon>Eurotiomycetes</taxon>
        <taxon>Eurotiomycetidae</taxon>
        <taxon>Eurotiales</taxon>
        <taxon>Aspergillaceae</taxon>
        <taxon>Aspergillus</taxon>
        <taxon>Aspergillus subgen. Fumigati</taxon>
    </lineage>
</organism>
<evidence type="ECO:0000313" key="3">
    <source>
        <dbReference type="Proteomes" id="UP000006701"/>
    </source>
</evidence>
<accession>A1CL11</accession>
<feature type="compositionally biased region" description="Basic and acidic residues" evidence="1">
    <location>
        <begin position="79"/>
        <end position="93"/>
    </location>
</feature>
<reference evidence="2 3" key="1">
    <citation type="journal article" date="2008" name="PLoS Genet.">
        <title>Genomic islands in the pathogenic filamentous fungus Aspergillus fumigatus.</title>
        <authorList>
            <person name="Fedorova N.D."/>
            <person name="Khaldi N."/>
            <person name="Joardar V.S."/>
            <person name="Maiti R."/>
            <person name="Amedeo P."/>
            <person name="Anderson M.J."/>
            <person name="Crabtree J."/>
            <person name="Silva J.C."/>
            <person name="Badger J.H."/>
            <person name="Albarraq A."/>
            <person name="Angiuoli S."/>
            <person name="Bussey H."/>
            <person name="Bowyer P."/>
            <person name="Cotty P.J."/>
            <person name="Dyer P.S."/>
            <person name="Egan A."/>
            <person name="Galens K."/>
            <person name="Fraser-Liggett C.M."/>
            <person name="Haas B.J."/>
            <person name="Inman J.M."/>
            <person name="Kent R."/>
            <person name="Lemieux S."/>
            <person name="Malavazi I."/>
            <person name="Orvis J."/>
            <person name="Roemer T."/>
            <person name="Ronning C.M."/>
            <person name="Sundaram J.P."/>
            <person name="Sutton G."/>
            <person name="Turner G."/>
            <person name="Venter J.C."/>
            <person name="White O.R."/>
            <person name="Whitty B.R."/>
            <person name="Youngman P."/>
            <person name="Wolfe K.H."/>
            <person name="Goldman G.H."/>
            <person name="Wortman J.R."/>
            <person name="Jiang B."/>
            <person name="Denning D.W."/>
            <person name="Nierman W.C."/>
        </authorList>
    </citation>
    <scope>NUCLEOTIDE SEQUENCE [LARGE SCALE GENOMIC DNA]</scope>
    <source>
        <strain evidence="3">ATCC 1007 / CBS 513.65 / DSM 816 / NCTC 3887 / NRRL 1</strain>
    </source>
</reference>
<dbReference type="VEuPathDB" id="FungiDB:ACLA_040510"/>
<name>A1CL11_ASPCL</name>
<dbReference type="RefSeq" id="XP_001271261.1">
    <property type="nucleotide sequence ID" value="XM_001271260.1"/>
</dbReference>
<proteinExistence type="predicted"/>
<evidence type="ECO:0000256" key="1">
    <source>
        <dbReference type="SAM" id="MobiDB-lite"/>
    </source>
</evidence>
<feature type="compositionally biased region" description="Polar residues" evidence="1">
    <location>
        <begin position="94"/>
        <end position="105"/>
    </location>
</feature>
<feature type="region of interest" description="Disordered" evidence="1">
    <location>
        <begin position="63"/>
        <end position="105"/>
    </location>
</feature>
<dbReference type="Proteomes" id="UP000006701">
    <property type="component" value="Unassembled WGS sequence"/>
</dbReference>
<protein>
    <submittedName>
        <fullName evidence="2">Uncharacterized protein</fullName>
    </submittedName>
</protein>
<gene>
    <name evidence="2" type="ORF">ACLA_040510</name>
</gene>
<dbReference type="GeneID" id="4703587"/>
<evidence type="ECO:0000313" key="2">
    <source>
        <dbReference type="EMBL" id="EAW09835.1"/>
    </source>
</evidence>
<dbReference type="KEGG" id="act:ACLA_040510"/>